<comment type="similarity">
    <text evidence="9">Belongs to the histone deacetylase family. HD Type 1 subfamily.</text>
</comment>
<dbReference type="PRINTS" id="PR01271">
    <property type="entry name" value="HISDACETLASE"/>
</dbReference>
<dbReference type="FunFam" id="3.40.800.20:FF:000001">
    <property type="entry name" value="Histone deacetylase"/>
    <property type="match status" value="1"/>
</dbReference>
<evidence type="ECO:0000259" key="11">
    <source>
        <dbReference type="Pfam" id="PF00850"/>
    </source>
</evidence>
<dbReference type="PRINTS" id="PR01270">
    <property type="entry name" value="HDASUPER"/>
</dbReference>
<evidence type="ECO:0000256" key="7">
    <source>
        <dbReference type="ARBA" id="ARBA00023163"/>
    </source>
</evidence>
<evidence type="ECO:0000256" key="1">
    <source>
        <dbReference type="ARBA" id="ARBA00004123"/>
    </source>
</evidence>
<keyword evidence="5" id="KW-0156">Chromatin regulator</keyword>
<evidence type="ECO:0000256" key="8">
    <source>
        <dbReference type="ARBA" id="ARBA00023242"/>
    </source>
</evidence>
<protein>
    <recommendedName>
        <fullName evidence="2">histone deacetylase</fullName>
        <ecNumber evidence="2">3.5.1.98</ecNumber>
    </recommendedName>
</protein>
<keyword evidence="4" id="KW-0378">Hydrolase</keyword>
<feature type="compositionally biased region" description="Acidic residues" evidence="10">
    <location>
        <begin position="520"/>
        <end position="529"/>
    </location>
</feature>
<dbReference type="EMBL" id="CAJHJF010001149">
    <property type="protein sequence ID" value="CAD6912184.1"/>
    <property type="molecule type" value="Genomic_DNA"/>
</dbReference>
<dbReference type="PANTHER" id="PTHR10625">
    <property type="entry name" value="HISTONE DEACETYLASE HDAC1-RELATED"/>
    <property type="match status" value="1"/>
</dbReference>
<keyword evidence="3" id="KW-0678">Repressor</keyword>
<dbReference type="InterPro" id="IPR000286">
    <property type="entry name" value="HDACs"/>
</dbReference>
<dbReference type="AlphaFoldDB" id="A0A9N8M6D2"/>
<feature type="compositionally biased region" description="Basic and acidic residues" evidence="10">
    <location>
        <begin position="781"/>
        <end position="809"/>
    </location>
</feature>
<gene>
    <name evidence="12" type="ORF">JKILLFL_G10178</name>
</gene>
<dbReference type="Pfam" id="PF00850">
    <property type="entry name" value="Hist_deacetyl"/>
    <property type="match status" value="1"/>
</dbReference>
<feature type="region of interest" description="Disordered" evidence="10">
    <location>
        <begin position="490"/>
        <end position="607"/>
    </location>
</feature>
<feature type="compositionally biased region" description="Low complexity" evidence="10">
    <location>
        <begin position="1"/>
        <end position="10"/>
    </location>
</feature>
<feature type="compositionally biased region" description="Acidic residues" evidence="10">
    <location>
        <begin position="491"/>
        <end position="501"/>
    </location>
</feature>
<dbReference type="SUPFAM" id="SSF52768">
    <property type="entry name" value="Arginase/deacetylase"/>
    <property type="match status" value="1"/>
</dbReference>
<dbReference type="InterPro" id="IPR037138">
    <property type="entry name" value="His_deacetylse_dom_sf"/>
</dbReference>
<sequence>MSSSTMSSGSKHAGPSITMLAHAEAQQAAAGPSSSRLDSNSNSNININDHGAHPPLPAPGTAAKRRAAGPGKRVSYYYDSDVGAFSYGYQHPMKPHRMRMAHNLIQAYGLDRHMDVHRPKRATPNELTRFHTDEYVDFLRMVTPETVAILTGDSARHLAGAGEDCPAFEGLWDFCSISAGGSIGAAHQITTGNSDISVNWAGGLHHAKKREASGFCYVNDIVLCILELLRVHTRVLYIDIDVHHGDGVEEAFYSTDRVLTASFHKFGDFFPGTGDVKDTGMKGGKGYSVNVPLKDGITEEAYMDVFKPVMSHIMDWYRPDAVVLQCGADSLAGDKLGCFNLSMRGHAACVDYMMTYNVPLIILGGGGYTIRNVARTWTYETGAVLGMELSPDLPYNAYMSYFGPDYKLDVPKNSMEDYNSKTYLEDIKSQIIDTLRTLPGAPSAQMQEVPRGPLFGVGRREEDLSNDEDSDMDQRITERIKDAHIERYGDELSDDGEEDGEFYGVGPNPPNRMRLRPEGYEDESEDEVMYDGRIQDRQQQQQQQQQQAGSRSSRRGSSSSALVAANGASRRSQDDARAQALLPPVWREGTAGPPASSSTSSHPNAWNADPGAIVRAFPFHNPYSRHRPKRSFFSSGSRPSASLDEIRAALAQQGYTGYGGYYGAGMGGYGAGMEEDDEDEDEEEESGGGGNGGNGTSYYDDRKRERDGQSDSDRDRARRRGVGMPAAGGGRGGWLDEMGLSTGGVGGRGFTRDGRKVDASANHYLSSSSSSMAGGGGGGKAGRDRAKERERKAAREREWEQAREWRVAA</sequence>
<dbReference type="PANTHER" id="PTHR10625:SF2">
    <property type="entry name" value="HISTONE DEACETYLASE"/>
    <property type="match status" value="1"/>
</dbReference>
<dbReference type="GO" id="GO:0141221">
    <property type="term" value="F:histone deacetylase activity, hydrolytic mechanism"/>
    <property type="evidence" value="ECO:0007669"/>
    <property type="project" value="UniProtKB-EC"/>
</dbReference>
<evidence type="ECO:0000256" key="2">
    <source>
        <dbReference type="ARBA" id="ARBA00012111"/>
    </source>
</evidence>
<feature type="region of interest" description="Disordered" evidence="10">
    <location>
        <begin position="439"/>
        <end position="475"/>
    </location>
</feature>
<dbReference type="EC" id="3.5.1.98" evidence="2"/>
<dbReference type="InterPro" id="IPR023696">
    <property type="entry name" value="Ureohydrolase_dom_sf"/>
</dbReference>
<evidence type="ECO:0000313" key="12">
    <source>
        <dbReference type="EMBL" id="CAD6912184.1"/>
    </source>
</evidence>
<comment type="subcellular location">
    <subcellularLocation>
        <location evidence="1">Nucleus</location>
    </subcellularLocation>
</comment>
<feature type="compositionally biased region" description="Low complexity" evidence="10">
    <location>
        <begin position="759"/>
        <end position="772"/>
    </location>
</feature>
<keyword evidence="7" id="KW-0804">Transcription</keyword>
<evidence type="ECO:0000256" key="5">
    <source>
        <dbReference type="ARBA" id="ARBA00022853"/>
    </source>
</evidence>
<feature type="region of interest" description="Disordered" evidence="10">
    <location>
        <begin position="668"/>
        <end position="809"/>
    </location>
</feature>
<feature type="compositionally biased region" description="Low complexity" evidence="10">
    <location>
        <begin position="21"/>
        <end position="49"/>
    </location>
</feature>
<dbReference type="GO" id="GO:0032221">
    <property type="term" value="C:Rpd3S complex"/>
    <property type="evidence" value="ECO:0007669"/>
    <property type="project" value="UniProtKB-ARBA"/>
</dbReference>
<feature type="compositionally biased region" description="Acidic residues" evidence="10">
    <location>
        <begin position="673"/>
        <end position="686"/>
    </location>
</feature>
<dbReference type="InterPro" id="IPR023801">
    <property type="entry name" value="His_deacetylse_dom"/>
</dbReference>
<dbReference type="Gene3D" id="3.40.800.20">
    <property type="entry name" value="Histone deacetylase domain"/>
    <property type="match status" value="1"/>
</dbReference>
<organism evidence="12 13">
    <name type="scientific">Tilletia laevis</name>
    <dbReference type="NCBI Taxonomy" id="157183"/>
    <lineage>
        <taxon>Eukaryota</taxon>
        <taxon>Fungi</taxon>
        <taxon>Dikarya</taxon>
        <taxon>Basidiomycota</taxon>
        <taxon>Ustilaginomycotina</taxon>
        <taxon>Exobasidiomycetes</taxon>
        <taxon>Tilletiales</taxon>
        <taxon>Tilletiaceae</taxon>
        <taxon>Tilletia</taxon>
    </lineage>
</organism>
<evidence type="ECO:0000256" key="4">
    <source>
        <dbReference type="ARBA" id="ARBA00022801"/>
    </source>
</evidence>
<evidence type="ECO:0000256" key="3">
    <source>
        <dbReference type="ARBA" id="ARBA00022491"/>
    </source>
</evidence>
<keyword evidence="13" id="KW-1185">Reference proteome</keyword>
<dbReference type="Proteomes" id="UP000836404">
    <property type="component" value="Unassembled WGS sequence"/>
</dbReference>
<evidence type="ECO:0000256" key="10">
    <source>
        <dbReference type="SAM" id="MobiDB-lite"/>
    </source>
</evidence>
<dbReference type="GO" id="GO:0070210">
    <property type="term" value="C:Rpd3L-Expanded complex"/>
    <property type="evidence" value="ECO:0007669"/>
    <property type="project" value="TreeGrafter"/>
</dbReference>
<feature type="compositionally biased region" description="Low complexity" evidence="10">
    <location>
        <begin position="537"/>
        <end position="561"/>
    </location>
</feature>
<dbReference type="InterPro" id="IPR003084">
    <property type="entry name" value="HDAC_I/II"/>
</dbReference>
<keyword evidence="8" id="KW-0539">Nucleus</keyword>
<evidence type="ECO:0000256" key="6">
    <source>
        <dbReference type="ARBA" id="ARBA00023015"/>
    </source>
</evidence>
<feature type="domain" description="Histone deacetylase" evidence="11">
    <location>
        <begin position="91"/>
        <end position="382"/>
    </location>
</feature>
<comment type="caution">
    <text evidence="12">The sequence shown here is derived from an EMBL/GenBank/DDBJ whole genome shotgun (WGS) entry which is preliminary data.</text>
</comment>
<reference evidence="12 13" key="1">
    <citation type="submission" date="2020-10" db="EMBL/GenBank/DDBJ databases">
        <authorList>
            <person name="Sedaghatjoo S."/>
        </authorList>
    </citation>
    <scope>NUCLEOTIDE SEQUENCE [LARGE SCALE GENOMIC DNA]</scope>
    <source>
        <strain evidence="12 13">LLFL</strain>
    </source>
</reference>
<proteinExistence type="inferred from homology"/>
<keyword evidence="6" id="KW-0805">Transcription regulation</keyword>
<feature type="compositionally biased region" description="Low complexity" evidence="10">
    <location>
        <begin position="589"/>
        <end position="601"/>
    </location>
</feature>
<dbReference type="OrthoDB" id="1918432at2759"/>
<feature type="region of interest" description="Disordered" evidence="10">
    <location>
        <begin position="1"/>
        <end position="67"/>
    </location>
</feature>
<dbReference type="GO" id="GO:0031507">
    <property type="term" value="P:heterochromatin formation"/>
    <property type="evidence" value="ECO:0007669"/>
    <property type="project" value="TreeGrafter"/>
</dbReference>
<evidence type="ECO:0000313" key="13">
    <source>
        <dbReference type="Proteomes" id="UP000836404"/>
    </source>
</evidence>
<name>A0A9N8M6D2_9BASI</name>
<feature type="compositionally biased region" description="Basic and acidic residues" evidence="10">
    <location>
        <begin position="699"/>
        <end position="716"/>
    </location>
</feature>
<accession>A0A9N8M6D2</accession>
<evidence type="ECO:0000256" key="9">
    <source>
        <dbReference type="ARBA" id="ARBA00061569"/>
    </source>
</evidence>